<keyword evidence="4" id="KW-0167">Capsid protein</keyword>
<evidence type="ECO:0000256" key="1">
    <source>
        <dbReference type="ARBA" id="ARBA00022969"/>
    </source>
</evidence>
<dbReference type="OrthoDB" id="1930261at2"/>
<evidence type="ECO:0000313" key="5">
    <source>
        <dbReference type="Proteomes" id="UP000249522"/>
    </source>
</evidence>
<dbReference type="GO" id="GO:0030435">
    <property type="term" value="P:sporulation resulting in formation of a cellular spore"/>
    <property type="evidence" value="ECO:0007669"/>
    <property type="project" value="UniProtKB-KW"/>
</dbReference>
<comment type="similarity">
    <text evidence="3">Belongs to the CotF family.</text>
</comment>
<keyword evidence="1" id="KW-0749">Sporulation</keyword>
<evidence type="ECO:0000256" key="3">
    <source>
        <dbReference type="ARBA" id="ARBA00024344"/>
    </source>
</evidence>
<evidence type="ECO:0000313" key="4">
    <source>
        <dbReference type="EMBL" id="PZD94907.1"/>
    </source>
</evidence>
<dbReference type="PANTHER" id="PTHR39183:SF1">
    <property type="entry name" value="SPORE COAT PROTEIN F-LIKE PROTEIN YHCQ"/>
    <property type="match status" value="1"/>
</dbReference>
<dbReference type="Proteomes" id="UP000249522">
    <property type="component" value="Unassembled WGS sequence"/>
</dbReference>
<keyword evidence="5" id="KW-1185">Reference proteome</keyword>
<comment type="subcellular location">
    <subcellularLocation>
        <location evidence="2">Spore coat</location>
    </subcellularLocation>
</comment>
<dbReference type="PANTHER" id="PTHR39183">
    <property type="entry name" value="SPORE COAT PROTEIN F-LIKE PROTEIN YHCQ"/>
    <property type="match status" value="1"/>
</dbReference>
<reference evidence="4 5" key="1">
    <citation type="submission" date="2018-06" db="EMBL/GenBank/DDBJ databases">
        <title>Paenibacillus imtechensis sp. nov.</title>
        <authorList>
            <person name="Pinnaka A.K."/>
            <person name="Singh H."/>
            <person name="Kaur M."/>
        </authorList>
    </citation>
    <scope>NUCLEOTIDE SEQUENCE [LARGE SCALE GENOMIC DNA]</scope>
    <source>
        <strain evidence="4 5">SMB1</strain>
    </source>
</reference>
<evidence type="ECO:0000256" key="2">
    <source>
        <dbReference type="ARBA" id="ARBA00024325"/>
    </source>
</evidence>
<keyword evidence="4" id="KW-0946">Virion</keyword>
<sequence length="99" mass="10888">MNALVENMTGMNVMTDKVIAADFLITAKSGVRNLSYAITEAATPEVRNMLKRQLNTAIDTHEQISNYMISKGWYNPGDAKAQIQMDLDNAQLALKVAQG</sequence>
<comment type="caution">
    <text evidence="4">The sequence shown here is derived from an EMBL/GenBank/DDBJ whole genome shotgun (WGS) entry which is preliminary data.</text>
</comment>
<proteinExistence type="inferred from homology"/>
<dbReference type="Pfam" id="PF07875">
    <property type="entry name" value="Coat_F"/>
    <property type="match status" value="1"/>
</dbReference>
<dbReference type="EMBL" id="QKRB01000047">
    <property type="protein sequence ID" value="PZD94907.1"/>
    <property type="molecule type" value="Genomic_DNA"/>
</dbReference>
<gene>
    <name evidence="4" type="ORF">DNH61_15700</name>
</gene>
<organism evidence="4 5">
    <name type="scientific">Paenibacillus sambharensis</name>
    <dbReference type="NCBI Taxonomy" id="1803190"/>
    <lineage>
        <taxon>Bacteria</taxon>
        <taxon>Bacillati</taxon>
        <taxon>Bacillota</taxon>
        <taxon>Bacilli</taxon>
        <taxon>Bacillales</taxon>
        <taxon>Paenibacillaceae</taxon>
        <taxon>Paenibacillus</taxon>
    </lineage>
</organism>
<dbReference type="Gene3D" id="1.20.1260.10">
    <property type="match status" value="1"/>
</dbReference>
<dbReference type="AlphaFoldDB" id="A0A2W1LTW4"/>
<accession>A0A2W1LTW4</accession>
<dbReference type="InterPro" id="IPR012347">
    <property type="entry name" value="Ferritin-like"/>
</dbReference>
<protein>
    <submittedName>
        <fullName evidence="4">Spore coat protein</fullName>
    </submittedName>
</protein>
<name>A0A2W1LTW4_9BACL</name>
<dbReference type="RefSeq" id="WP_111147638.1">
    <property type="nucleotide sequence ID" value="NZ_QKRB01000047.1"/>
</dbReference>
<dbReference type="InterPro" id="IPR012851">
    <property type="entry name" value="Spore_coat_CotF-like"/>
</dbReference>